<evidence type="ECO:0000256" key="10">
    <source>
        <dbReference type="RuleBase" id="RU004249"/>
    </source>
</evidence>
<evidence type="ECO:0000313" key="13">
    <source>
        <dbReference type="EMBL" id="OUR95258.1"/>
    </source>
</evidence>
<evidence type="ECO:0000256" key="2">
    <source>
        <dbReference type="ARBA" id="ARBA00010122"/>
    </source>
</evidence>
<gene>
    <name evidence="13" type="ORF">A9Q84_15560</name>
</gene>
<dbReference type="InterPro" id="IPR001048">
    <property type="entry name" value="Asp/Glu/Uridylate_kinase"/>
</dbReference>
<evidence type="ECO:0000256" key="7">
    <source>
        <dbReference type="ARBA" id="ARBA00047872"/>
    </source>
</evidence>
<dbReference type="NCBIfam" id="NF006570">
    <property type="entry name" value="PRK09084.1"/>
    <property type="match status" value="1"/>
</dbReference>
<evidence type="ECO:0000256" key="5">
    <source>
        <dbReference type="ARBA" id="ARBA00022777"/>
    </source>
</evidence>
<dbReference type="EC" id="2.7.2.4" evidence="9"/>
<dbReference type="PANTHER" id="PTHR21499">
    <property type="entry name" value="ASPARTATE KINASE"/>
    <property type="match status" value="1"/>
</dbReference>
<comment type="similarity">
    <text evidence="2 9">Belongs to the aspartokinase family.</text>
</comment>
<evidence type="ECO:0000259" key="12">
    <source>
        <dbReference type="Pfam" id="PF22468"/>
    </source>
</evidence>
<dbReference type="InterPro" id="IPR001341">
    <property type="entry name" value="Asp_kinase"/>
</dbReference>
<dbReference type="NCBIfam" id="TIGR00657">
    <property type="entry name" value="asp_kinases"/>
    <property type="match status" value="1"/>
</dbReference>
<dbReference type="GO" id="GO:0009088">
    <property type="term" value="P:threonine biosynthetic process"/>
    <property type="evidence" value="ECO:0007669"/>
    <property type="project" value="UniProtKB-UniPathway"/>
</dbReference>
<feature type="binding site" evidence="8">
    <location>
        <begin position="227"/>
        <end position="228"/>
    </location>
    <ligand>
        <name>ATP</name>
        <dbReference type="ChEBI" id="CHEBI:30616"/>
    </ligand>
</feature>
<proteinExistence type="inferred from homology"/>
<dbReference type="UniPathway" id="UPA00051">
    <property type="reaction ID" value="UER00462"/>
</dbReference>
<dbReference type="GO" id="GO:0009089">
    <property type="term" value="P:lysine biosynthetic process via diaminopimelate"/>
    <property type="evidence" value="ECO:0007669"/>
    <property type="project" value="UniProtKB-UniPathway"/>
</dbReference>
<dbReference type="SUPFAM" id="SSF55021">
    <property type="entry name" value="ACT-like"/>
    <property type="match status" value="2"/>
</dbReference>
<dbReference type="Gene3D" id="1.20.120.1320">
    <property type="entry name" value="Aspartokinase, catalytic domain"/>
    <property type="match status" value="1"/>
</dbReference>
<dbReference type="UniPathway" id="UPA00034">
    <property type="reaction ID" value="UER00015"/>
</dbReference>
<dbReference type="GO" id="GO:0009090">
    <property type="term" value="P:homoserine biosynthetic process"/>
    <property type="evidence" value="ECO:0007669"/>
    <property type="project" value="TreeGrafter"/>
</dbReference>
<evidence type="ECO:0000256" key="1">
    <source>
        <dbReference type="ARBA" id="ARBA00004766"/>
    </source>
</evidence>
<dbReference type="PROSITE" id="PS00324">
    <property type="entry name" value="ASPARTOKINASE"/>
    <property type="match status" value="1"/>
</dbReference>
<keyword evidence="6 8" id="KW-0067">ATP-binding</keyword>
<dbReference type="Pfam" id="PF22468">
    <property type="entry name" value="ACT_9"/>
    <property type="match status" value="1"/>
</dbReference>
<keyword evidence="3 9" id="KW-0808">Transferase</keyword>
<evidence type="ECO:0000259" key="11">
    <source>
        <dbReference type="Pfam" id="PF00696"/>
    </source>
</evidence>
<dbReference type="Gene3D" id="3.30.70.260">
    <property type="match status" value="2"/>
</dbReference>
<dbReference type="InterPro" id="IPR042199">
    <property type="entry name" value="AsparK_Bifunc_asparK/hSer_DH"/>
</dbReference>
<evidence type="ECO:0000313" key="14">
    <source>
        <dbReference type="Proteomes" id="UP000196531"/>
    </source>
</evidence>
<dbReference type="PIRSF" id="PIRSF000726">
    <property type="entry name" value="Asp_kin"/>
    <property type="match status" value="1"/>
</dbReference>
<keyword evidence="5 9" id="KW-0418">Kinase</keyword>
<accession>A0A1Y5F3V4</accession>
<dbReference type="InterPro" id="IPR005260">
    <property type="entry name" value="Asp_kin_monofn"/>
</dbReference>
<comment type="catalytic activity">
    <reaction evidence="7 9">
        <text>L-aspartate + ATP = 4-phospho-L-aspartate + ADP</text>
        <dbReference type="Rhea" id="RHEA:23776"/>
        <dbReference type="ChEBI" id="CHEBI:29991"/>
        <dbReference type="ChEBI" id="CHEBI:30616"/>
        <dbReference type="ChEBI" id="CHEBI:57535"/>
        <dbReference type="ChEBI" id="CHEBI:456216"/>
        <dbReference type="EC" id="2.7.2.4"/>
    </reaction>
</comment>
<dbReference type="GO" id="GO:0005829">
    <property type="term" value="C:cytosol"/>
    <property type="evidence" value="ECO:0007669"/>
    <property type="project" value="TreeGrafter"/>
</dbReference>
<sequence length="449" mass="48919">MDAIIVAKFGGSSMADAAAMRRSAGVALEHKANIVTVSATYGTTNNLIKLSELAMTKDWSACEEIILEIREKHLSIACDLDLGNTSSLERLLNEVETLSKGMFLLKDCSPKAFDAIQSLGERLSSLLFTRALDLAWANERKVECFDVRKVLRTDDQFGKATPLIEEISTLCDTHLIDCKYDNVVYVTQGFIGQTECGHTTTLGRGGSDYSAALIAEGIGADILQIWTDVAGIATTDPRIVPTAKLMNEITFSEAAELATFGAKILHPTTLTPALRKNVSVYVGSSYEASAPGTWIKKSCSETPLIRAMAQKKEQSLLTLSTPKMIGSHGFLYEIFKIFNAHKVSIDSVTTSEISVALTIEDSTLLNRKLLGELENLAEVKVEENLSLVSLIGNNINHTAGLGKRIFEALGDINVRMICLGASRHNFCFLVDGERANDAIIRLHDHFIGE</sequence>
<reference evidence="14" key="1">
    <citation type="journal article" date="2017" name="Proc. Natl. Acad. Sci. U.S.A.">
        <title>Simulation of Deepwater Horizon oil plume reveals substrate specialization within a complex community of hydrocarbon-degraders.</title>
        <authorList>
            <person name="Hu P."/>
            <person name="Dubinsky E.A."/>
            <person name="Probst A.J."/>
            <person name="Wang J."/>
            <person name="Sieber C.M.K."/>
            <person name="Tom L.M."/>
            <person name="Gardinali P."/>
            <person name="Banfield J.F."/>
            <person name="Atlas R.M."/>
            <person name="Andersen G.L."/>
        </authorList>
    </citation>
    <scope>NUCLEOTIDE SEQUENCE [LARGE SCALE GENOMIC DNA]</scope>
</reference>
<dbReference type="InterPro" id="IPR036393">
    <property type="entry name" value="AceGlu_kinase-like_sf"/>
</dbReference>
<comment type="pathway">
    <text evidence="10">Amino-acid biosynthesis; L-threonine biosynthesis; L-threonine from L-aspartate: step 1/5.</text>
</comment>
<comment type="pathway">
    <text evidence="1 10">Amino-acid biosynthesis; L-lysine biosynthesis via DAP pathway; (S)-tetrahydrodipicolinate from L-aspartate: step 1/4.</text>
</comment>
<evidence type="ECO:0000256" key="4">
    <source>
        <dbReference type="ARBA" id="ARBA00022741"/>
    </source>
</evidence>
<dbReference type="GO" id="GO:0004072">
    <property type="term" value="F:aspartate kinase activity"/>
    <property type="evidence" value="ECO:0007669"/>
    <property type="project" value="UniProtKB-EC"/>
</dbReference>
<keyword evidence="10" id="KW-0028">Amino-acid biosynthesis</keyword>
<dbReference type="InterPro" id="IPR018042">
    <property type="entry name" value="Aspartate_kinase_CS"/>
</dbReference>
<dbReference type="AlphaFoldDB" id="A0A1Y5F3V4"/>
<dbReference type="InterPro" id="IPR045865">
    <property type="entry name" value="ACT-like_dom_sf"/>
</dbReference>
<feature type="domain" description="Aspartokinase ACT" evidence="12">
    <location>
        <begin position="388"/>
        <end position="446"/>
    </location>
</feature>
<protein>
    <recommendedName>
        <fullName evidence="9">Aspartokinase</fullName>
        <ecNumber evidence="9">2.7.2.4</ecNumber>
    </recommendedName>
</protein>
<organism evidence="13 14">
    <name type="scientific">Halobacteriovorax marinus</name>
    <dbReference type="NCBI Taxonomy" id="97084"/>
    <lineage>
        <taxon>Bacteria</taxon>
        <taxon>Pseudomonadati</taxon>
        <taxon>Bdellovibrionota</taxon>
        <taxon>Bacteriovoracia</taxon>
        <taxon>Bacteriovoracales</taxon>
        <taxon>Halobacteriovoraceae</taxon>
        <taxon>Halobacteriovorax</taxon>
    </lineage>
</organism>
<dbReference type="PANTHER" id="PTHR21499:SF59">
    <property type="entry name" value="ASPARTOKINASE"/>
    <property type="match status" value="1"/>
</dbReference>
<evidence type="ECO:0000256" key="6">
    <source>
        <dbReference type="ARBA" id="ARBA00022840"/>
    </source>
</evidence>
<comment type="caution">
    <text evidence="13">The sequence shown here is derived from an EMBL/GenBank/DDBJ whole genome shotgun (WGS) entry which is preliminary data.</text>
</comment>
<evidence type="ECO:0000256" key="8">
    <source>
        <dbReference type="PIRSR" id="PIRSR000726-1"/>
    </source>
</evidence>
<dbReference type="InterPro" id="IPR047962">
    <property type="entry name" value="LysC_ACT_2"/>
</dbReference>
<name>A0A1Y5F3V4_9BACT</name>
<keyword evidence="4 8" id="KW-0547">Nucleotide-binding</keyword>
<dbReference type="InterPro" id="IPR054352">
    <property type="entry name" value="ACT_Aspartokinase"/>
</dbReference>
<feature type="domain" description="Aspartate/glutamate/uridylate kinase" evidence="11">
    <location>
        <begin position="4"/>
        <end position="283"/>
    </location>
</feature>
<dbReference type="EMBL" id="MAAO01000008">
    <property type="protein sequence ID" value="OUR95258.1"/>
    <property type="molecule type" value="Genomic_DNA"/>
</dbReference>
<evidence type="ECO:0000256" key="9">
    <source>
        <dbReference type="RuleBase" id="RU003448"/>
    </source>
</evidence>
<dbReference type="SUPFAM" id="SSF53633">
    <property type="entry name" value="Carbamate kinase-like"/>
    <property type="match status" value="1"/>
</dbReference>
<dbReference type="Pfam" id="PF00696">
    <property type="entry name" value="AA_kinase"/>
    <property type="match status" value="1"/>
</dbReference>
<dbReference type="CDD" id="cd04917">
    <property type="entry name" value="ACT_AKiii-LysC-EC_2"/>
    <property type="match status" value="1"/>
</dbReference>
<dbReference type="GO" id="GO:0005524">
    <property type="term" value="F:ATP binding"/>
    <property type="evidence" value="ECO:0007669"/>
    <property type="project" value="UniProtKB-KW"/>
</dbReference>
<evidence type="ECO:0000256" key="3">
    <source>
        <dbReference type="ARBA" id="ARBA00022679"/>
    </source>
</evidence>
<comment type="pathway">
    <text evidence="10">Amino-acid biosynthesis; L-methionine biosynthesis via de novo pathway; L-homoserine from L-aspartate: step 1/3.</text>
</comment>
<dbReference type="Gene3D" id="3.40.1160.10">
    <property type="entry name" value="Acetylglutamate kinase-like"/>
    <property type="match status" value="1"/>
</dbReference>
<dbReference type="Proteomes" id="UP000196531">
    <property type="component" value="Unassembled WGS sequence"/>
</dbReference>
<dbReference type="UniPathway" id="UPA00050">
    <property type="reaction ID" value="UER00461"/>
</dbReference>
<feature type="binding site" evidence="8">
    <location>
        <position position="238"/>
    </location>
    <ligand>
        <name>ATP</name>
        <dbReference type="ChEBI" id="CHEBI:30616"/>
    </ligand>
</feature>